<reference evidence="1" key="1">
    <citation type="submission" date="2021-06" db="EMBL/GenBank/DDBJ databases">
        <authorList>
            <person name="Kallberg Y."/>
            <person name="Tangrot J."/>
            <person name="Rosling A."/>
        </authorList>
    </citation>
    <scope>NUCLEOTIDE SEQUENCE</scope>
    <source>
        <strain evidence="1">CL356</strain>
    </source>
</reference>
<organism evidence="1 2">
    <name type="scientific">Acaulospora colombiana</name>
    <dbReference type="NCBI Taxonomy" id="27376"/>
    <lineage>
        <taxon>Eukaryota</taxon>
        <taxon>Fungi</taxon>
        <taxon>Fungi incertae sedis</taxon>
        <taxon>Mucoromycota</taxon>
        <taxon>Glomeromycotina</taxon>
        <taxon>Glomeromycetes</taxon>
        <taxon>Diversisporales</taxon>
        <taxon>Acaulosporaceae</taxon>
        <taxon>Acaulospora</taxon>
    </lineage>
</organism>
<dbReference type="Proteomes" id="UP000789525">
    <property type="component" value="Unassembled WGS sequence"/>
</dbReference>
<dbReference type="EMBL" id="CAJVPT010014215">
    <property type="protein sequence ID" value="CAG8602490.1"/>
    <property type="molecule type" value="Genomic_DNA"/>
</dbReference>
<evidence type="ECO:0000313" key="1">
    <source>
        <dbReference type="EMBL" id="CAG8602490.1"/>
    </source>
</evidence>
<accession>A0ACA9MSM5</accession>
<gene>
    <name evidence="1" type="ORF">ACOLOM_LOCUS6727</name>
</gene>
<feature type="non-terminal residue" evidence="1">
    <location>
        <position position="119"/>
    </location>
</feature>
<comment type="caution">
    <text evidence="1">The sequence shown here is derived from an EMBL/GenBank/DDBJ whole genome shotgun (WGS) entry which is preliminary data.</text>
</comment>
<proteinExistence type="predicted"/>
<name>A0ACA9MSM5_9GLOM</name>
<keyword evidence="2" id="KW-1185">Reference proteome</keyword>
<sequence>MKEKTAASASSKQNSQSFLGGFAKKKRLIGLLIGLSTALFLWNQFSDASLMSWLGMGNEVRPFDEFQGMLYYLTKSDKLLPAQLDGSEVQESSVWSDGTKLSPAQWETRLAEMYKQYPV</sequence>
<evidence type="ECO:0000313" key="2">
    <source>
        <dbReference type="Proteomes" id="UP000789525"/>
    </source>
</evidence>
<protein>
    <submittedName>
        <fullName evidence="1">3643_t:CDS:1</fullName>
    </submittedName>
</protein>